<protein>
    <submittedName>
        <fullName evidence="1">Uncharacterized protein</fullName>
    </submittedName>
</protein>
<reference evidence="1 2" key="1">
    <citation type="submission" date="2020-06" db="EMBL/GenBank/DDBJ databases">
        <authorList>
            <person name="Li R."/>
            <person name="Bekaert M."/>
        </authorList>
    </citation>
    <scope>NUCLEOTIDE SEQUENCE [LARGE SCALE GENOMIC DNA]</scope>
    <source>
        <strain evidence="2">wild</strain>
    </source>
</reference>
<evidence type="ECO:0000313" key="1">
    <source>
        <dbReference type="EMBL" id="CAC5412748.1"/>
    </source>
</evidence>
<keyword evidence="2" id="KW-1185">Reference proteome</keyword>
<proteinExistence type="predicted"/>
<dbReference type="OrthoDB" id="6150687at2759"/>
<dbReference type="EMBL" id="CACVKT020008086">
    <property type="protein sequence ID" value="CAC5412748.1"/>
    <property type="molecule type" value="Genomic_DNA"/>
</dbReference>
<organism evidence="1 2">
    <name type="scientific">Mytilus coruscus</name>
    <name type="common">Sea mussel</name>
    <dbReference type="NCBI Taxonomy" id="42192"/>
    <lineage>
        <taxon>Eukaryota</taxon>
        <taxon>Metazoa</taxon>
        <taxon>Spiralia</taxon>
        <taxon>Lophotrochozoa</taxon>
        <taxon>Mollusca</taxon>
        <taxon>Bivalvia</taxon>
        <taxon>Autobranchia</taxon>
        <taxon>Pteriomorphia</taxon>
        <taxon>Mytilida</taxon>
        <taxon>Mytiloidea</taxon>
        <taxon>Mytilidae</taxon>
        <taxon>Mytilinae</taxon>
        <taxon>Mytilus</taxon>
    </lineage>
</organism>
<dbReference type="Proteomes" id="UP000507470">
    <property type="component" value="Unassembled WGS sequence"/>
</dbReference>
<accession>A0A6J8DYB4</accession>
<sequence>MLNCVNNRKRRLKKKWWNDDLTVKWNHVCQAENQYLHCTTVNNNTYLRQFYAKKRKEIDELVQKSRRQYWHSCQEELVNLNKNYPRQFWRKIGKFGFGNERQSIIPNEMLQNDGSVTNNMDDVLQKWKNSFHENTLLDAKSIGTDSVADLDKSEDNPHIGQRLVYDKMKGNEPFGMCQAGMSQTAVANQFYSTRMTIYRLVVRLRNTGTPSDRQCFGRHRVRR</sequence>
<name>A0A6J8DYB4_MYTCO</name>
<evidence type="ECO:0000313" key="2">
    <source>
        <dbReference type="Proteomes" id="UP000507470"/>
    </source>
</evidence>
<dbReference type="AlphaFoldDB" id="A0A6J8DYB4"/>
<gene>
    <name evidence="1" type="ORF">MCOR_45731</name>
</gene>